<protein>
    <submittedName>
        <fullName evidence="2">Transcriptional regulator, XRE family</fullName>
    </submittedName>
</protein>
<accession>D1A5B4</accession>
<sequence length="290" mass="32523">MASDQGPVVKSALLRSELIKLRKEKGLTQEQVAKDLEWSPSKLIRIEGGRSSITKTDLDALLNEYGVTSESHRERLHTLNRGAREPGWWSKYRGQFSSAYLNFVGYEAGASYIRQFQGAAVPGLLQTAEYAEVLTSMMVEPRRVAPIVDLRLQRQVEMARRAKPPRRYFVLDEAVIRRHVGIKKDPAIMPNQLRHILRTVEESDGLITVRVIPFSAGAHAGLFGPFTLLEFEEGLDDMLFIEWGQGSTETLSGDDPLVTEYAINFEGLLEEALPAEDSLEFISTVAEEMS</sequence>
<dbReference type="SUPFAM" id="SSF47413">
    <property type="entry name" value="lambda repressor-like DNA-binding domains"/>
    <property type="match status" value="1"/>
</dbReference>
<keyword evidence="3" id="KW-1185">Reference proteome</keyword>
<organism evidence="2 3">
    <name type="scientific">Thermomonospora curvata (strain ATCC 19995 / DSM 43183 / JCM 3096 / KCTC 9072 / NBRC 15933 / NCIMB 10081 / Henssen B9)</name>
    <dbReference type="NCBI Taxonomy" id="471852"/>
    <lineage>
        <taxon>Bacteria</taxon>
        <taxon>Bacillati</taxon>
        <taxon>Actinomycetota</taxon>
        <taxon>Actinomycetes</taxon>
        <taxon>Streptosporangiales</taxon>
        <taxon>Thermomonosporaceae</taxon>
        <taxon>Thermomonospora</taxon>
    </lineage>
</organism>
<dbReference type="InterPro" id="IPR010982">
    <property type="entry name" value="Lambda_DNA-bd_dom_sf"/>
</dbReference>
<dbReference type="GO" id="GO:0003677">
    <property type="term" value="F:DNA binding"/>
    <property type="evidence" value="ECO:0007669"/>
    <property type="project" value="InterPro"/>
</dbReference>
<dbReference type="InterPro" id="IPR043917">
    <property type="entry name" value="DUF5753"/>
</dbReference>
<name>D1A5B4_THECD</name>
<dbReference type="OrthoDB" id="5177725at2"/>
<dbReference type="AlphaFoldDB" id="D1A5B4"/>
<dbReference type="Gene3D" id="1.10.260.40">
    <property type="entry name" value="lambda repressor-like DNA-binding domains"/>
    <property type="match status" value="1"/>
</dbReference>
<evidence type="ECO:0000313" key="3">
    <source>
        <dbReference type="Proteomes" id="UP000001918"/>
    </source>
</evidence>
<dbReference type="Pfam" id="PF19054">
    <property type="entry name" value="DUF5753"/>
    <property type="match status" value="1"/>
</dbReference>
<gene>
    <name evidence="2" type="ordered locus">Tcur_4578</name>
</gene>
<dbReference type="KEGG" id="tcu:Tcur_4578"/>
<dbReference type="Proteomes" id="UP000001918">
    <property type="component" value="Chromosome"/>
</dbReference>
<dbReference type="RefSeq" id="WP_012854881.1">
    <property type="nucleotide sequence ID" value="NC_013510.1"/>
</dbReference>
<dbReference type="STRING" id="471852.Tcur_4578"/>
<dbReference type="CDD" id="cd00093">
    <property type="entry name" value="HTH_XRE"/>
    <property type="match status" value="1"/>
</dbReference>
<dbReference type="EMBL" id="CP001738">
    <property type="protein sequence ID" value="ACZ00100.1"/>
    <property type="molecule type" value="Genomic_DNA"/>
</dbReference>
<dbReference type="SMART" id="SM00530">
    <property type="entry name" value="HTH_XRE"/>
    <property type="match status" value="1"/>
</dbReference>
<proteinExistence type="predicted"/>
<dbReference type="Pfam" id="PF13560">
    <property type="entry name" value="HTH_31"/>
    <property type="match status" value="1"/>
</dbReference>
<dbReference type="eggNOG" id="COG1396">
    <property type="taxonomic scope" value="Bacteria"/>
</dbReference>
<dbReference type="InterPro" id="IPR001387">
    <property type="entry name" value="Cro/C1-type_HTH"/>
</dbReference>
<dbReference type="HOGENOM" id="CLU_055817_1_1_11"/>
<dbReference type="PROSITE" id="PS50943">
    <property type="entry name" value="HTH_CROC1"/>
    <property type="match status" value="1"/>
</dbReference>
<feature type="domain" description="HTH cro/C1-type" evidence="1">
    <location>
        <begin position="18"/>
        <end position="72"/>
    </location>
</feature>
<evidence type="ECO:0000313" key="2">
    <source>
        <dbReference type="EMBL" id="ACZ00100.1"/>
    </source>
</evidence>
<evidence type="ECO:0000259" key="1">
    <source>
        <dbReference type="PROSITE" id="PS50943"/>
    </source>
</evidence>
<reference evidence="2 3" key="1">
    <citation type="journal article" date="2011" name="Stand. Genomic Sci.">
        <title>Complete genome sequence of Thermomonospora curvata type strain (B9).</title>
        <authorList>
            <person name="Chertkov O."/>
            <person name="Sikorski J."/>
            <person name="Nolan M."/>
            <person name="Lapidus A."/>
            <person name="Lucas S."/>
            <person name="Del Rio T.G."/>
            <person name="Tice H."/>
            <person name="Cheng J.F."/>
            <person name="Goodwin L."/>
            <person name="Pitluck S."/>
            <person name="Liolios K."/>
            <person name="Ivanova N."/>
            <person name="Mavromatis K."/>
            <person name="Mikhailova N."/>
            <person name="Ovchinnikova G."/>
            <person name="Pati A."/>
            <person name="Chen A."/>
            <person name="Palaniappan K."/>
            <person name="Djao O.D."/>
            <person name="Land M."/>
            <person name="Hauser L."/>
            <person name="Chang Y.J."/>
            <person name="Jeffries C.D."/>
            <person name="Brettin T."/>
            <person name="Han C."/>
            <person name="Detter J.C."/>
            <person name="Rohde M."/>
            <person name="Goker M."/>
            <person name="Woyke T."/>
            <person name="Bristow J."/>
            <person name="Eisen J.A."/>
            <person name="Markowitz V."/>
            <person name="Hugenholtz P."/>
            <person name="Klenk H.P."/>
            <person name="Kyrpides N.C."/>
        </authorList>
    </citation>
    <scope>NUCLEOTIDE SEQUENCE [LARGE SCALE GENOMIC DNA]</scope>
    <source>
        <strain evidence="3">ATCC 19995 / DSM 43183 / JCM 3096 / KCTC 9072 / NBRC 15933 / NCIMB 10081 / Henssen B9</strain>
    </source>
</reference>